<dbReference type="Proteomes" id="UP001595765">
    <property type="component" value="Unassembled WGS sequence"/>
</dbReference>
<sequence>MTVTRYRVLVVVLVGLLAAAVAVILAVLDKHTATDAIRNAGVAFGGTTTLGLLLSTALKDNPGQGVQ</sequence>
<keyword evidence="3" id="KW-1185">Reference proteome</keyword>
<name>A0ABV8HPC6_9ACTN</name>
<protein>
    <recommendedName>
        <fullName evidence="4">Secreted protein</fullName>
    </recommendedName>
</protein>
<accession>A0ABV8HPC6</accession>
<dbReference type="RefSeq" id="WP_386431080.1">
    <property type="nucleotide sequence ID" value="NZ_JBHSBB010000014.1"/>
</dbReference>
<evidence type="ECO:0000313" key="2">
    <source>
        <dbReference type="EMBL" id="MFC4033859.1"/>
    </source>
</evidence>
<keyword evidence="1" id="KW-1133">Transmembrane helix</keyword>
<organism evidence="2 3">
    <name type="scientific">Streptomyces polygonati</name>
    <dbReference type="NCBI Taxonomy" id="1617087"/>
    <lineage>
        <taxon>Bacteria</taxon>
        <taxon>Bacillati</taxon>
        <taxon>Actinomycetota</taxon>
        <taxon>Actinomycetes</taxon>
        <taxon>Kitasatosporales</taxon>
        <taxon>Streptomycetaceae</taxon>
        <taxon>Streptomyces</taxon>
    </lineage>
</organism>
<evidence type="ECO:0000313" key="3">
    <source>
        <dbReference type="Proteomes" id="UP001595765"/>
    </source>
</evidence>
<evidence type="ECO:0000256" key="1">
    <source>
        <dbReference type="SAM" id="Phobius"/>
    </source>
</evidence>
<dbReference type="EMBL" id="JBHSBB010000014">
    <property type="protein sequence ID" value="MFC4033859.1"/>
    <property type="molecule type" value="Genomic_DNA"/>
</dbReference>
<reference evidence="3" key="1">
    <citation type="journal article" date="2019" name="Int. J. Syst. Evol. Microbiol.">
        <title>The Global Catalogue of Microorganisms (GCM) 10K type strain sequencing project: providing services to taxonomists for standard genome sequencing and annotation.</title>
        <authorList>
            <consortium name="The Broad Institute Genomics Platform"/>
            <consortium name="The Broad Institute Genome Sequencing Center for Infectious Disease"/>
            <person name="Wu L."/>
            <person name="Ma J."/>
        </authorList>
    </citation>
    <scope>NUCLEOTIDE SEQUENCE [LARGE SCALE GENOMIC DNA]</scope>
    <source>
        <strain evidence="3">CGMCC 4.7237</strain>
    </source>
</reference>
<keyword evidence="1" id="KW-0472">Membrane</keyword>
<evidence type="ECO:0008006" key="4">
    <source>
        <dbReference type="Google" id="ProtNLM"/>
    </source>
</evidence>
<feature type="transmembrane region" description="Helical" evidence="1">
    <location>
        <begin position="40"/>
        <end position="58"/>
    </location>
</feature>
<feature type="transmembrane region" description="Helical" evidence="1">
    <location>
        <begin position="6"/>
        <end position="28"/>
    </location>
</feature>
<comment type="caution">
    <text evidence="2">The sequence shown here is derived from an EMBL/GenBank/DDBJ whole genome shotgun (WGS) entry which is preliminary data.</text>
</comment>
<keyword evidence="1" id="KW-0812">Transmembrane</keyword>
<gene>
    <name evidence="2" type="ORF">ACFO3J_20590</name>
</gene>
<proteinExistence type="predicted"/>